<keyword evidence="7 8" id="KW-0472">Membrane</keyword>
<evidence type="ECO:0000256" key="2">
    <source>
        <dbReference type="ARBA" id="ARBA00022448"/>
    </source>
</evidence>
<proteinExistence type="predicted"/>
<dbReference type="Pfam" id="PF07690">
    <property type="entry name" value="MFS_1"/>
    <property type="match status" value="1"/>
</dbReference>
<evidence type="ECO:0000313" key="10">
    <source>
        <dbReference type="EMBL" id="ECU0730168.1"/>
    </source>
</evidence>
<dbReference type="AlphaFoldDB" id="A0A604AB72"/>
<dbReference type="PANTHER" id="PTHR42718:SF46">
    <property type="entry name" value="BLR6921 PROTEIN"/>
    <property type="match status" value="1"/>
</dbReference>
<feature type="transmembrane region" description="Helical" evidence="8">
    <location>
        <begin position="71"/>
        <end position="94"/>
    </location>
</feature>
<name>A0A604AB72_SALIN</name>
<dbReference type="SUPFAM" id="SSF103473">
    <property type="entry name" value="MFS general substrate transporter"/>
    <property type="match status" value="1"/>
</dbReference>
<keyword evidence="2" id="KW-0813">Transport</keyword>
<evidence type="ECO:0000256" key="5">
    <source>
        <dbReference type="ARBA" id="ARBA00022692"/>
    </source>
</evidence>
<comment type="subcellular location">
    <subcellularLocation>
        <location evidence="1">Cell inner membrane</location>
        <topology evidence="1">Multi-pass membrane protein</topology>
    </subcellularLocation>
</comment>
<comment type="caution">
    <text evidence="10">The sequence shown here is derived from an EMBL/GenBank/DDBJ whole genome shotgun (WGS) entry which is preliminary data.</text>
</comment>
<keyword evidence="5 8" id="KW-0812">Transmembrane</keyword>
<feature type="domain" description="Major facilitator superfamily (MFS) profile" evidence="9">
    <location>
        <begin position="5"/>
        <end position="138"/>
    </location>
</feature>
<reference evidence="10" key="1">
    <citation type="submission" date="2018-05" db="EMBL/GenBank/DDBJ databases">
        <authorList>
            <consortium name="GenomeTrakr network: Whole genome sequencing for foodborne pathogen traceback"/>
        </authorList>
    </citation>
    <scope>NUCLEOTIDE SEQUENCE</scope>
    <source>
        <strain evidence="10">FSIS21821670</strain>
    </source>
</reference>
<dbReference type="GO" id="GO:0022857">
    <property type="term" value="F:transmembrane transporter activity"/>
    <property type="evidence" value="ECO:0007669"/>
    <property type="project" value="InterPro"/>
</dbReference>
<feature type="transmembrane region" description="Helical" evidence="8">
    <location>
        <begin position="100"/>
        <end position="117"/>
    </location>
</feature>
<organism evidence="10">
    <name type="scientific">Salmonella infantis</name>
    <dbReference type="NCBI Taxonomy" id="595"/>
    <lineage>
        <taxon>Bacteria</taxon>
        <taxon>Pseudomonadati</taxon>
        <taxon>Pseudomonadota</taxon>
        <taxon>Gammaproteobacteria</taxon>
        <taxon>Enterobacterales</taxon>
        <taxon>Enterobacteriaceae</taxon>
        <taxon>Salmonella</taxon>
    </lineage>
</organism>
<dbReference type="GO" id="GO:0005886">
    <property type="term" value="C:plasma membrane"/>
    <property type="evidence" value="ECO:0007669"/>
    <property type="project" value="UniProtKB-SubCell"/>
</dbReference>
<dbReference type="InterPro" id="IPR011701">
    <property type="entry name" value="MFS"/>
</dbReference>
<protein>
    <submittedName>
        <fullName evidence="10">MFS transporter</fullName>
    </submittedName>
</protein>
<feature type="non-terminal residue" evidence="10">
    <location>
        <position position="138"/>
    </location>
</feature>
<dbReference type="InterPro" id="IPR020846">
    <property type="entry name" value="MFS_dom"/>
</dbReference>
<dbReference type="PROSITE" id="PS50850">
    <property type="entry name" value="MFS"/>
    <property type="match status" value="1"/>
</dbReference>
<dbReference type="Gene3D" id="1.20.1720.10">
    <property type="entry name" value="Multidrug resistance protein D"/>
    <property type="match status" value="1"/>
</dbReference>
<feature type="transmembrane region" description="Helical" evidence="8">
    <location>
        <begin position="44"/>
        <end position="62"/>
    </location>
</feature>
<accession>A0A604AB72</accession>
<sequence length="138" mass="15032">MYSVMPWIASIAFFMQTLDASILITSLPKMADSLNESPLNLETAVICYSLTLAIFIPVSGFVSDRFGTRNIFIFSLGIFSLGSFCSAVSVSLFWLDVSRVIQGIGGAMMVPVSRLVLLKIFDKKQLLTALNRAGLLGL</sequence>
<keyword evidence="6 8" id="KW-1133">Transmembrane helix</keyword>
<evidence type="ECO:0000256" key="7">
    <source>
        <dbReference type="ARBA" id="ARBA00023136"/>
    </source>
</evidence>
<gene>
    <name evidence="10" type="ORF">DK644_25665</name>
</gene>
<keyword evidence="4" id="KW-0997">Cell inner membrane</keyword>
<evidence type="ECO:0000256" key="1">
    <source>
        <dbReference type="ARBA" id="ARBA00004429"/>
    </source>
</evidence>
<dbReference type="PANTHER" id="PTHR42718">
    <property type="entry name" value="MAJOR FACILITATOR SUPERFAMILY MULTIDRUG TRANSPORTER MFSC"/>
    <property type="match status" value="1"/>
</dbReference>
<evidence type="ECO:0000259" key="9">
    <source>
        <dbReference type="PROSITE" id="PS50850"/>
    </source>
</evidence>
<evidence type="ECO:0000256" key="3">
    <source>
        <dbReference type="ARBA" id="ARBA00022475"/>
    </source>
</evidence>
<keyword evidence="3" id="KW-1003">Cell membrane</keyword>
<dbReference type="InterPro" id="IPR036259">
    <property type="entry name" value="MFS_trans_sf"/>
</dbReference>
<evidence type="ECO:0000256" key="6">
    <source>
        <dbReference type="ARBA" id="ARBA00022989"/>
    </source>
</evidence>
<evidence type="ECO:0000256" key="4">
    <source>
        <dbReference type="ARBA" id="ARBA00022519"/>
    </source>
</evidence>
<evidence type="ECO:0000256" key="8">
    <source>
        <dbReference type="SAM" id="Phobius"/>
    </source>
</evidence>
<dbReference type="EMBL" id="AAKOUH010000183">
    <property type="protein sequence ID" value="ECU0730168.1"/>
    <property type="molecule type" value="Genomic_DNA"/>
</dbReference>